<sequence length="464" mass="50537">MSTTQQRLERQFGQLEVSGRQGADGQATAVPYATKKAGPMVPPKPKYAPHSATVTIQTAQMQSHRGPSGSPMASTTTSHRTIHYAQDSDDDLPPPPPPQAYSNYSVNDGFPPPPSDLPPPPSPPSAQMGRVYPGAQPTYGSQQPTVRSPSPVIVKKRGYPTPYVPPSQQQQQPQQQQQQPQQQQPQQQQQQQQQQMYRSVTPTSPPATAPKPSLQAVAAPVGAPVGAPPVRHGKEAELDALTNLLVQSMDSGNDPDFFGTCETVGVCAKCGKKIQGDGTGCSAMDQMFHIGCFTCTICAKKLRGVPFYAVEGKPYCEDDYFNTLEKCSICSKPIMDRILRATGKPYHPGCFTCVVCGKSLDGIPFTVDATNQIHCIEDFHRKFAPRCAMCHQPIMPEQGQEETVRIVALDKSFHINCYRCEDCGCQLSSEADGRGCYPLDDHILCRQCNAARINALTSRMTTEL</sequence>
<feature type="compositionally biased region" description="Polar residues" evidence="6">
    <location>
        <begin position="138"/>
        <end position="148"/>
    </location>
</feature>
<keyword evidence="8" id="KW-1185">Reference proteome</keyword>
<feature type="domain" description="LIM zinc-binding" evidence="7">
    <location>
        <begin position="325"/>
        <end position="385"/>
    </location>
</feature>
<accession>A0ABM1ETA9</accession>
<evidence type="ECO:0000313" key="8">
    <source>
        <dbReference type="Proteomes" id="UP000695022"/>
    </source>
</evidence>
<dbReference type="RefSeq" id="XP_014675430.1">
    <property type="nucleotide sequence ID" value="XM_014819944.1"/>
</dbReference>
<evidence type="ECO:0000256" key="2">
    <source>
        <dbReference type="ARBA" id="ARBA00022737"/>
    </source>
</evidence>
<feature type="domain" description="LIM zinc-binding" evidence="7">
    <location>
        <begin position="265"/>
        <end position="323"/>
    </location>
</feature>
<feature type="compositionally biased region" description="Polar residues" evidence="6">
    <location>
        <begin position="52"/>
        <end position="79"/>
    </location>
</feature>
<dbReference type="SUPFAM" id="SSF57716">
    <property type="entry name" value="Glucocorticoid receptor-like (DNA-binding domain)"/>
    <property type="match status" value="3"/>
</dbReference>
<dbReference type="Pfam" id="PF00412">
    <property type="entry name" value="LIM"/>
    <property type="match status" value="3"/>
</dbReference>
<dbReference type="GeneID" id="106815482"/>
<keyword evidence="4 5" id="KW-0440">LIM domain</keyword>
<feature type="compositionally biased region" description="Pro residues" evidence="6">
    <location>
        <begin position="110"/>
        <end position="124"/>
    </location>
</feature>
<gene>
    <name evidence="9" type="primary">LOC106815482</name>
</gene>
<dbReference type="PANTHER" id="PTHR24207">
    <property type="entry name" value="ZYX102 PROTEIN"/>
    <property type="match status" value="1"/>
</dbReference>
<reference evidence="9" key="1">
    <citation type="submission" date="2025-08" db="UniProtKB">
        <authorList>
            <consortium name="RefSeq"/>
        </authorList>
    </citation>
    <scope>IDENTIFICATION</scope>
</reference>
<keyword evidence="2" id="KW-0677">Repeat</keyword>
<evidence type="ECO:0000256" key="6">
    <source>
        <dbReference type="SAM" id="MobiDB-lite"/>
    </source>
</evidence>
<evidence type="ECO:0000256" key="1">
    <source>
        <dbReference type="ARBA" id="ARBA00022723"/>
    </source>
</evidence>
<evidence type="ECO:0000259" key="7">
    <source>
        <dbReference type="PROSITE" id="PS50023"/>
    </source>
</evidence>
<keyword evidence="3 5" id="KW-0862">Zinc</keyword>
<protein>
    <submittedName>
        <fullName evidence="9">Lipoma-preferred partner homolog isoform X1</fullName>
    </submittedName>
</protein>
<dbReference type="PANTHER" id="PTHR24207:SF2">
    <property type="entry name" value="ZYX102 PROTEIN"/>
    <property type="match status" value="1"/>
</dbReference>
<dbReference type="Proteomes" id="UP000695022">
    <property type="component" value="Unplaced"/>
</dbReference>
<keyword evidence="1 5" id="KW-0479">Metal-binding</keyword>
<dbReference type="CDD" id="cd09357">
    <property type="entry name" value="LIM3_Zyxin_like"/>
    <property type="match status" value="1"/>
</dbReference>
<dbReference type="InterPro" id="IPR001781">
    <property type="entry name" value="Znf_LIM"/>
</dbReference>
<evidence type="ECO:0000313" key="9">
    <source>
        <dbReference type="RefSeq" id="XP_014675430.1"/>
    </source>
</evidence>
<name>A0ABM1ETA9_PRICU</name>
<evidence type="ECO:0000256" key="3">
    <source>
        <dbReference type="ARBA" id="ARBA00022833"/>
    </source>
</evidence>
<feature type="region of interest" description="Disordered" evidence="6">
    <location>
        <begin position="1"/>
        <end position="213"/>
    </location>
</feature>
<evidence type="ECO:0000256" key="5">
    <source>
        <dbReference type="PROSITE-ProRule" id="PRU00125"/>
    </source>
</evidence>
<dbReference type="CDD" id="cd09354">
    <property type="entry name" value="LIM2_LPP"/>
    <property type="match status" value="1"/>
</dbReference>
<dbReference type="PROSITE" id="PS50023">
    <property type="entry name" value="LIM_DOMAIN_2"/>
    <property type="match status" value="3"/>
</dbReference>
<organism evidence="8 9">
    <name type="scientific">Priapulus caudatus</name>
    <name type="common">Priapulid worm</name>
    <dbReference type="NCBI Taxonomy" id="37621"/>
    <lineage>
        <taxon>Eukaryota</taxon>
        <taxon>Metazoa</taxon>
        <taxon>Ecdysozoa</taxon>
        <taxon>Scalidophora</taxon>
        <taxon>Priapulida</taxon>
        <taxon>Priapulimorpha</taxon>
        <taxon>Priapulimorphida</taxon>
        <taxon>Priapulidae</taxon>
        <taxon>Priapulus</taxon>
    </lineage>
</organism>
<dbReference type="Gene3D" id="2.10.110.10">
    <property type="entry name" value="Cysteine Rich Protein"/>
    <property type="match status" value="3"/>
</dbReference>
<dbReference type="SMART" id="SM00132">
    <property type="entry name" value="LIM"/>
    <property type="match status" value="3"/>
</dbReference>
<proteinExistence type="predicted"/>
<feature type="compositionally biased region" description="Low complexity" evidence="6">
    <location>
        <begin position="168"/>
        <end position="195"/>
    </location>
</feature>
<feature type="domain" description="LIM zinc-binding" evidence="7">
    <location>
        <begin position="386"/>
        <end position="455"/>
    </location>
</feature>
<evidence type="ECO:0000256" key="4">
    <source>
        <dbReference type="ARBA" id="ARBA00023038"/>
    </source>
</evidence>